<dbReference type="OrthoDB" id="9815825at2"/>
<proteinExistence type="predicted"/>
<dbReference type="InterPro" id="IPR000683">
    <property type="entry name" value="Gfo/Idh/MocA-like_OxRdtase_N"/>
</dbReference>
<dbReference type="InterPro" id="IPR055170">
    <property type="entry name" value="GFO_IDH_MocA-like_dom"/>
</dbReference>
<dbReference type="PANTHER" id="PTHR43249:SF1">
    <property type="entry name" value="D-GLUCOSIDE 3-DEHYDROGENASE"/>
    <property type="match status" value="1"/>
</dbReference>
<reference evidence="4 5" key="1">
    <citation type="submission" date="2019-03" db="EMBL/GenBank/DDBJ databases">
        <title>Genomics of glacier-inhabiting Cryobacterium strains.</title>
        <authorList>
            <person name="Liu Q."/>
            <person name="Xin Y.-H."/>
        </authorList>
    </citation>
    <scope>NUCLEOTIDE SEQUENCE [LARGE SCALE GENOMIC DNA]</scope>
    <source>
        <strain evidence="4 5">Sr59</strain>
    </source>
</reference>
<evidence type="ECO:0000313" key="4">
    <source>
        <dbReference type="EMBL" id="TFD94859.1"/>
    </source>
</evidence>
<name>A0A4R9C0F3_9MICO</name>
<dbReference type="Gene3D" id="3.40.50.720">
    <property type="entry name" value="NAD(P)-binding Rossmann-like Domain"/>
    <property type="match status" value="1"/>
</dbReference>
<evidence type="ECO:0000259" key="2">
    <source>
        <dbReference type="Pfam" id="PF01408"/>
    </source>
</evidence>
<protein>
    <submittedName>
        <fullName evidence="4">Gfo/Idh/MocA family oxidoreductase</fullName>
    </submittedName>
</protein>
<keyword evidence="1" id="KW-0520">NAD</keyword>
<comment type="caution">
    <text evidence="4">The sequence shown here is derived from an EMBL/GenBank/DDBJ whole genome shotgun (WGS) entry which is preliminary data.</text>
</comment>
<gene>
    <name evidence="4" type="ORF">E3T61_01240</name>
</gene>
<dbReference type="Proteomes" id="UP000298468">
    <property type="component" value="Unassembled WGS sequence"/>
</dbReference>
<evidence type="ECO:0000313" key="5">
    <source>
        <dbReference type="Proteomes" id="UP000298468"/>
    </source>
</evidence>
<feature type="domain" description="Gfo/Idh/MocA-like oxidoreductase N-terminal" evidence="2">
    <location>
        <begin position="6"/>
        <end position="118"/>
    </location>
</feature>
<sequence length="388" mass="42647">MTKTVRLGIIGLGAQGSMYAKFIKGGLVPNMVVTAIADIDPAKADIAAAEYPGARFFTDHLDLLDSGEVDAVVTCVPHYLHPQMGIDALSRDVHALVEKPAGVYTKQVDELNAFAASKPHLSFGIMFNQRNNPLYVRLKEIVDNGEIGNILRSNWIITNWWRPQGYYDQSAWRATWGGEGGGVLVNQAPHQLDLWQWICGVPQSVYSKVAYGFRRNIVVEDEVTALADFGNGVTGVFVTATHDLIGTDRFEILGDQGKIVVENSKTATVSRLRKPERELSESMDMGDVLKLFTGQLKTDEFYTQETIEFDSAWGGQHAGVLENFAANILDGTPLLAPGSDGIKGVRLANAIHLSSWTGREVSLDFDQDEFLAALNERIRAEGTFSERD</sequence>
<dbReference type="SUPFAM" id="SSF55347">
    <property type="entry name" value="Glyceraldehyde-3-phosphate dehydrogenase-like, C-terminal domain"/>
    <property type="match status" value="1"/>
</dbReference>
<dbReference type="Pfam" id="PF22725">
    <property type="entry name" value="GFO_IDH_MocA_C3"/>
    <property type="match status" value="1"/>
</dbReference>
<dbReference type="Pfam" id="PF01408">
    <property type="entry name" value="GFO_IDH_MocA"/>
    <property type="match status" value="1"/>
</dbReference>
<evidence type="ECO:0000256" key="1">
    <source>
        <dbReference type="ARBA" id="ARBA00023027"/>
    </source>
</evidence>
<evidence type="ECO:0000259" key="3">
    <source>
        <dbReference type="Pfam" id="PF22725"/>
    </source>
</evidence>
<dbReference type="Gene3D" id="3.30.360.10">
    <property type="entry name" value="Dihydrodipicolinate Reductase, domain 2"/>
    <property type="match status" value="1"/>
</dbReference>
<dbReference type="PANTHER" id="PTHR43249">
    <property type="entry name" value="UDP-N-ACETYL-2-AMINO-2-DEOXY-D-GLUCURONATE OXIDASE"/>
    <property type="match status" value="1"/>
</dbReference>
<dbReference type="SUPFAM" id="SSF51735">
    <property type="entry name" value="NAD(P)-binding Rossmann-fold domains"/>
    <property type="match status" value="1"/>
</dbReference>
<keyword evidence="5" id="KW-1185">Reference proteome</keyword>
<organism evidence="4 5">
    <name type="scientific">Cryobacterium lactosi</name>
    <dbReference type="NCBI Taxonomy" id="1259202"/>
    <lineage>
        <taxon>Bacteria</taxon>
        <taxon>Bacillati</taxon>
        <taxon>Actinomycetota</taxon>
        <taxon>Actinomycetes</taxon>
        <taxon>Micrococcales</taxon>
        <taxon>Microbacteriaceae</taxon>
        <taxon>Cryobacterium</taxon>
    </lineage>
</organism>
<dbReference type="GO" id="GO:0000166">
    <property type="term" value="F:nucleotide binding"/>
    <property type="evidence" value="ECO:0007669"/>
    <property type="project" value="InterPro"/>
</dbReference>
<dbReference type="EMBL" id="SOHM01000003">
    <property type="protein sequence ID" value="TFD94859.1"/>
    <property type="molecule type" value="Genomic_DNA"/>
</dbReference>
<dbReference type="InterPro" id="IPR036291">
    <property type="entry name" value="NAD(P)-bd_dom_sf"/>
</dbReference>
<accession>A0A4R9C0F3</accession>
<dbReference type="InterPro" id="IPR052515">
    <property type="entry name" value="Gfo/Idh/MocA_Oxidoreductase"/>
</dbReference>
<dbReference type="AlphaFoldDB" id="A0A4R9C0F3"/>
<feature type="domain" description="GFO/IDH/MocA-like oxidoreductase" evidence="3">
    <location>
        <begin position="135"/>
        <end position="259"/>
    </location>
</feature>